<dbReference type="Pfam" id="PF00441">
    <property type="entry name" value="Acyl-CoA_dh_1"/>
    <property type="match status" value="1"/>
</dbReference>
<dbReference type="Gene3D" id="1.10.540.10">
    <property type="entry name" value="Acyl-CoA dehydrogenase/oxidase, N-terminal domain"/>
    <property type="match status" value="1"/>
</dbReference>
<reference evidence="11" key="1">
    <citation type="submission" date="2016-10" db="EMBL/GenBank/DDBJ databases">
        <authorList>
            <person name="Varghese N."/>
            <person name="Submissions S."/>
        </authorList>
    </citation>
    <scope>NUCLEOTIDE SEQUENCE [LARGE SCALE GENOMIC DNA]</scope>
    <source>
        <strain evidence="11">DSM 45413</strain>
    </source>
</reference>
<dbReference type="InterPro" id="IPR006091">
    <property type="entry name" value="Acyl-CoA_Oxase/DH_mid-dom"/>
</dbReference>
<evidence type="ECO:0000256" key="5">
    <source>
        <dbReference type="ARBA" id="ARBA00023002"/>
    </source>
</evidence>
<dbReference type="Gene3D" id="2.40.110.10">
    <property type="entry name" value="Butyryl-CoA Dehydrogenase, subunit A, domain 2"/>
    <property type="match status" value="1"/>
</dbReference>
<dbReference type="InterPro" id="IPR009075">
    <property type="entry name" value="AcylCo_DH/oxidase_C"/>
</dbReference>
<keyword evidence="4 6" id="KW-0274">FAD</keyword>
<dbReference type="GO" id="GO:0005886">
    <property type="term" value="C:plasma membrane"/>
    <property type="evidence" value="ECO:0007669"/>
    <property type="project" value="TreeGrafter"/>
</dbReference>
<dbReference type="Gene3D" id="1.20.140.10">
    <property type="entry name" value="Butyryl-CoA Dehydrogenase, subunit A, domain 3"/>
    <property type="match status" value="2"/>
</dbReference>
<dbReference type="GO" id="GO:0050660">
    <property type="term" value="F:flavin adenine dinucleotide binding"/>
    <property type="evidence" value="ECO:0007669"/>
    <property type="project" value="InterPro"/>
</dbReference>
<evidence type="ECO:0000259" key="8">
    <source>
        <dbReference type="Pfam" id="PF02770"/>
    </source>
</evidence>
<feature type="domain" description="Acyl-CoA oxidase/dehydrogenase middle" evidence="8">
    <location>
        <begin position="125"/>
        <end position="213"/>
    </location>
</feature>
<evidence type="ECO:0000256" key="1">
    <source>
        <dbReference type="ARBA" id="ARBA00001974"/>
    </source>
</evidence>
<dbReference type="Pfam" id="PF02771">
    <property type="entry name" value="Acyl-CoA_dh_N"/>
    <property type="match status" value="1"/>
</dbReference>
<keyword evidence="5 6" id="KW-0560">Oxidoreductase</keyword>
<organism evidence="10 11">
    <name type="scientific">Trujillonella endophytica</name>
    <dbReference type="NCBI Taxonomy" id="673521"/>
    <lineage>
        <taxon>Bacteria</taxon>
        <taxon>Bacillati</taxon>
        <taxon>Actinomycetota</taxon>
        <taxon>Actinomycetes</taxon>
        <taxon>Geodermatophilales</taxon>
        <taxon>Geodermatophilaceae</taxon>
        <taxon>Trujillonella</taxon>
    </lineage>
</organism>
<dbReference type="SUPFAM" id="SSF56645">
    <property type="entry name" value="Acyl-CoA dehydrogenase NM domain-like"/>
    <property type="match status" value="1"/>
</dbReference>
<dbReference type="SUPFAM" id="SSF47203">
    <property type="entry name" value="Acyl-CoA dehydrogenase C-terminal domain-like"/>
    <property type="match status" value="1"/>
</dbReference>
<dbReference type="PANTHER" id="PTHR43292:SF4">
    <property type="entry name" value="ACYL-COA DEHYDROGENASE FADE34"/>
    <property type="match status" value="1"/>
</dbReference>
<dbReference type="STRING" id="673521.SAMN05660991_00893"/>
<evidence type="ECO:0000259" key="9">
    <source>
        <dbReference type="Pfam" id="PF02771"/>
    </source>
</evidence>
<comment type="similarity">
    <text evidence="2 6">Belongs to the acyl-CoA dehydrogenase family.</text>
</comment>
<proteinExistence type="inferred from homology"/>
<dbReference type="InterPro" id="IPR052161">
    <property type="entry name" value="Mycobact_Acyl-CoA_DH"/>
</dbReference>
<dbReference type="RefSeq" id="WP_091940553.1">
    <property type="nucleotide sequence ID" value="NZ_FOEE01000002.1"/>
</dbReference>
<accession>A0A1H8QZC1</accession>
<dbReference type="InterPro" id="IPR036250">
    <property type="entry name" value="AcylCo_DH-like_C"/>
</dbReference>
<evidence type="ECO:0000313" key="11">
    <source>
        <dbReference type="Proteomes" id="UP000198960"/>
    </source>
</evidence>
<evidence type="ECO:0000256" key="3">
    <source>
        <dbReference type="ARBA" id="ARBA00022630"/>
    </source>
</evidence>
<dbReference type="OrthoDB" id="3452288at2"/>
<keyword evidence="11" id="KW-1185">Reference proteome</keyword>
<dbReference type="InterPro" id="IPR046373">
    <property type="entry name" value="Acyl-CoA_Oxase/DH_mid-dom_sf"/>
</dbReference>
<evidence type="ECO:0000313" key="10">
    <source>
        <dbReference type="EMBL" id="SEO59371.1"/>
    </source>
</evidence>
<name>A0A1H8QZC1_9ACTN</name>
<feature type="domain" description="Acyl-CoA dehydrogenase/oxidase N-terminal" evidence="9">
    <location>
        <begin position="9"/>
        <end position="120"/>
    </location>
</feature>
<keyword evidence="3 6" id="KW-0285">Flavoprotein</keyword>
<protein>
    <submittedName>
        <fullName evidence="10">Acyl-CoA dehydrogenase</fullName>
    </submittedName>
</protein>
<dbReference type="GO" id="GO:0016627">
    <property type="term" value="F:oxidoreductase activity, acting on the CH-CH group of donors"/>
    <property type="evidence" value="ECO:0007669"/>
    <property type="project" value="InterPro"/>
</dbReference>
<evidence type="ECO:0000256" key="4">
    <source>
        <dbReference type="ARBA" id="ARBA00022827"/>
    </source>
</evidence>
<evidence type="ECO:0000259" key="7">
    <source>
        <dbReference type="Pfam" id="PF00441"/>
    </source>
</evidence>
<dbReference type="InterPro" id="IPR013786">
    <property type="entry name" value="AcylCoA_DH/ox_N"/>
</dbReference>
<gene>
    <name evidence="10" type="ORF">SAMN05660991_00893</name>
</gene>
<dbReference type="AlphaFoldDB" id="A0A1H8QZC1"/>
<sequence>MDFAPVELTPEQQAFQREVRAFLDEIVTEEVHEHERRTGDGFDERVHLALGSRGWLFPTWPVEHGGAGLDDVCARILALELARRRVPYVTSGTTGGVWPAVERYGAPDLVAELRPQVATGRVRFCLGYSDPESGSDIAASHTRAVRDGDEWVINGSKMWTTGAHNCQYTFLITRTDPEAPKHKGLTMILVPLDSPGVEIQAIHTYGGERTNAVYYSDVHVADRYRLGEVNGGWAVLRGPLDEEHGDGRGNGLDDLSIGVGYTREFQRAIDAAARWAKRTSRPDGTLVADDPVFLDRLGRLVVETEAADATPGPMGRNKASLSFIAGIAELVDLVGPEALIAHGGEGAVDGGAIDYAHRFAQGTATYGGTTDVFKNIIAQHVLGLPRLRLPGDKQLVR</sequence>
<evidence type="ECO:0000256" key="2">
    <source>
        <dbReference type="ARBA" id="ARBA00009347"/>
    </source>
</evidence>
<comment type="cofactor">
    <cofactor evidence="1 6">
        <name>FAD</name>
        <dbReference type="ChEBI" id="CHEBI:57692"/>
    </cofactor>
</comment>
<dbReference type="EMBL" id="FOEE01000002">
    <property type="protein sequence ID" value="SEO59371.1"/>
    <property type="molecule type" value="Genomic_DNA"/>
</dbReference>
<evidence type="ECO:0000256" key="6">
    <source>
        <dbReference type="RuleBase" id="RU362125"/>
    </source>
</evidence>
<dbReference type="PANTHER" id="PTHR43292">
    <property type="entry name" value="ACYL-COA DEHYDROGENASE"/>
    <property type="match status" value="1"/>
</dbReference>
<dbReference type="InterPro" id="IPR009100">
    <property type="entry name" value="AcylCoA_DH/oxidase_NM_dom_sf"/>
</dbReference>
<dbReference type="InterPro" id="IPR037069">
    <property type="entry name" value="AcylCoA_DH/ox_N_sf"/>
</dbReference>
<feature type="domain" description="Acyl-CoA dehydrogenase/oxidase C-terminal" evidence="7">
    <location>
        <begin position="329"/>
        <end position="382"/>
    </location>
</feature>
<dbReference type="Pfam" id="PF02770">
    <property type="entry name" value="Acyl-CoA_dh_M"/>
    <property type="match status" value="1"/>
</dbReference>
<dbReference type="Proteomes" id="UP000198960">
    <property type="component" value="Unassembled WGS sequence"/>
</dbReference>